<evidence type="ECO:0000313" key="1">
    <source>
        <dbReference type="EMBL" id="MEN7549722.1"/>
    </source>
</evidence>
<reference evidence="1 2" key="1">
    <citation type="submission" date="2024-04" db="EMBL/GenBank/DDBJ databases">
        <title>Novel genus in family Flammeovirgaceae.</title>
        <authorList>
            <person name="Nguyen T.H."/>
            <person name="Vuong T.Q."/>
            <person name="Le H."/>
            <person name="Kim S.-G."/>
        </authorList>
    </citation>
    <scope>NUCLEOTIDE SEQUENCE [LARGE SCALE GENOMIC DNA]</scope>
    <source>
        <strain evidence="1 2">JCM 23209</strain>
    </source>
</reference>
<dbReference type="AlphaFoldDB" id="A0AAW9S0U5"/>
<dbReference type="RefSeq" id="WP_346822500.1">
    <property type="nucleotide sequence ID" value="NZ_JBDKWZ010000010.1"/>
</dbReference>
<evidence type="ECO:0000313" key="2">
    <source>
        <dbReference type="Proteomes" id="UP001403385"/>
    </source>
</evidence>
<protein>
    <submittedName>
        <fullName evidence="1">Uncharacterized protein</fullName>
    </submittedName>
</protein>
<organism evidence="1 2">
    <name type="scientific">Rapidithrix thailandica</name>
    <dbReference type="NCBI Taxonomy" id="413964"/>
    <lineage>
        <taxon>Bacteria</taxon>
        <taxon>Pseudomonadati</taxon>
        <taxon>Bacteroidota</taxon>
        <taxon>Cytophagia</taxon>
        <taxon>Cytophagales</taxon>
        <taxon>Flammeovirgaceae</taxon>
        <taxon>Rapidithrix</taxon>
    </lineage>
</organism>
<keyword evidence="2" id="KW-1185">Reference proteome</keyword>
<name>A0AAW9S0U5_9BACT</name>
<dbReference type="Proteomes" id="UP001403385">
    <property type="component" value="Unassembled WGS sequence"/>
</dbReference>
<comment type="caution">
    <text evidence="1">The sequence shown here is derived from an EMBL/GenBank/DDBJ whole genome shotgun (WGS) entry which is preliminary data.</text>
</comment>
<dbReference type="EMBL" id="JBDKWZ010000010">
    <property type="protein sequence ID" value="MEN7549722.1"/>
    <property type="molecule type" value="Genomic_DNA"/>
</dbReference>
<accession>A0AAW9S0U5</accession>
<sequence>MFDTQVDRAMIEIIEKKNKLNALDYNDEQYDRLEDELHKIEDEFLAKYGSELEEVIADIHDEYCPDIDVLSPLSYIAREYNKVGENEIGSIYDVKANQGVTVDLDDFPDNETKLALIPNPMRVVLNIDNQQQEEIWSKEKSSWV</sequence>
<gene>
    <name evidence="1" type="ORF">AAG747_17495</name>
</gene>
<proteinExistence type="predicted"/>